<comment type="catalytic activity">
    <reaction evidence="5">
        <text>ATP + H2O = ADP + phosphate + H(+)</text>
        <dbReference type="Rhea" id="RHEA:13065"/>
        <dbReference type="ChEBI" id="CHEBI:15377"/>
        <dbReference type="ChEBI" id="CHEBI:15378"/>
        <dbReference type="ChEBI" id="CHEBI:30616"/>
        <dbReference type="ChEBI" id="CHEBI:43474"/>
        <dbReference type="ChEBI" id="CHEBI:456216"/>
        <dbReference type="EC" id="3.6.4.13"/>
    </reaction>
</comment>
<reference evidence="9 10" key="1">
    <citation type="submission" date="2013-02" db="EMBL/GenBank/DDBJ databases">
        <title>The Genome Annotation of Plasmodium falciparum MaliPS096_E11.</title>
        <authorList>
            <consortium name="The Broad Institute Genome Sequencing Platform"/>
            <consortium name="The Broad Institute Genome Sequencing Center for Infectious Disease"/>
            <person name="Neafsey D."/>
            <person name="Hoffman S."/>
            <person name="Volkman S."/>
            <person name="Rosenthal P."/>
            <person name="Walker B."/>
            <person name="Young S.K."/>
            <person name="Zeng Q."/>
            <person name="Gargeya S."/>
            <person name="Fitzgerald M."/>
            <person name="Haas B."/>
            <person name="Abouelleil A."/>
            <person name="Allen A.W."/>
            <person name="Alvarado L."/>
            <person name="Arachchi H.M."/>
            <person name="Berlin A.M."/>
            <person name="Chapman S.B."/>
            <person name="Gainer-Dewar J."/>
            <person name="Goldberg J."/>
            <person name="Griggs A."/>
            <person name="Gujja S."/>
            <person name="Hansen M."/>
            <person name="Howarth C."/>
            <person name="Imamovic A."/>
            <person name="Ireland A."/>
            <person name="Larimer J."/>
            <person name="McCowan C."/>
            <person name="Murphy C."/>
            <person name="Pearson M."/>
            <person name="Poon T.W."/>
            <person name="Priest M."/>
            <person name="Roberts A."/>
            <person name="Saif S."/>
            <person name="Shea T."/>
            <person name="Sisk P."/>
            <person name="Sykes S."/>
            <person name="Wortman J."/>
            <person name="Nusbaum C."/>
            <person name="Birren B."/>
        </authorList>
    </citation>
    <scope>NUCLEOTIDE SEQUENCE [LARGE SCALE GENOMIC DNA]</scope>
    <source>
        <strain evidence="9 10">MaliPS096_E11</strain>
    </source>
</reference>
<accession>A0A024WPJ4</accession>
<dbReference type="Gene3D" id="3.40.50.300">
    <property type="entry name" value="P-loop containing nucleotide triphosphate hydrolases"/>
    <property type="match status" value="2"/>
</dbReference>
<dbReference type="GO" id="GO:0005524">
    <property type="term" value="F:ATP binding"/>
    <property type="evidence" value="ECO:0007669"/>
    <property type="project" value="UniProtKB-UniRule"/>
</dbReference>
<evidence type="ECO:0000313" key="10">
    <source>
        <dbReference type="Proteomes" id="UP000030699"/>
    </source>
</evidence>
<dbReference type="OrthoDB" id="10256233at2759"/>
<evidence type="ECO:0000259" key="7">
    <source>
        <dbReference type="PROSITE" id="PS51192"/>
    </source>
</evidence>
<feature type="domain" description="Helicase C-terminal" evidence="8">
    <location>
        <begin position="484"/>
        <end position="640"/>
    </location>
</feature>
<comment type="domain">
    <text evidence="5">The Q motif is unique to and characteristic of the DEAD box family of RNA helicases and controls ATP binding and hydrolysis.</text>
</comment>
<name>A0A024WPJ4_PLAFA</name>
<evidence type="ECO:0000256" key="6">
    <source>
        <dbReference type="SAM" id="MobiDB-lite"/>
    </source>
</evidence>
<sequence>MNLNVSKDVNNYMKINGIIKKVDIKRYYNKKLNNWSYEDNAKEFDKKDEKEYGSKYEYNNKFINEEEKKDEEKKYRYDEKIHKGLYSEDNSTSMNNRYNNNESTYKMPKEILNRHEKIDLNSLPIDEEIINNLKIILNIEKLYMYQYIIYNEILKNSKHLLIYNKTGTGKTLSYLLPLIQKLINDKFDCNKKVLIITQNIYLCKQLYIYILSIYPTLNVCILSDEKESYNMNNNINNDIIVNIKRNNINPNDKENNDMCDEKYGIHFYLCTPNKLEYFIKNYKNKSRNDKNVMNNILNNINTIVIDEFDYIVEYRKNILNFFFKKDLFNEIHNNNNIRDKNRFNHDIFNKSNYNIYLFTANINEVIKKKIYEHLNGFVFFDFINGIKEHIQKQVAEQHNFNIDVLKNSENVVQLLNKENKNESLCNLNITHFVCKINSASKYKYVCYFLEEFFFHKQKISQKVYNDMVYDEYDKLNYRNMIPMEENKFVNNSEKEGNMKRSNADKINKCIIFANTKEEVEKLYEISLLKPHAVMMHSELLTIQKNENINLFKVGKKNVLITTDIISRGLDIDNVIFILNYSPPTSPNDYIHRSGRTGRGKEKGICLTMYHKYEYRNVDKIMKYTKNKFEVILCPKVEDVYKFSVDKLVENVMKIAPEKYEFFNEKSKELLKKHNTKIIAQILSILLKFDKKSFDVSLLSGKKNYVAVLIKDPFFEKNHEDIKKKGLKKIKENKKISKHLKRRSYSDSSSKDSEMNSYSSKEEDDYIDEKKIKIKMSDSICGTPTKDGFGELDVEGENNSNEINDARKYFKEGQKIITPPNGDGTRAFYESLLEENPNSIIAIKYCIEHGILSGTKHHEALYKYYVLKKNNAFKSNFGGVRIDFKKLLEESCKDNKCSYEELIKKEILTK</sequence>
<evidence type="ECO:0000256" key="5">
    <source>
        <dbReference type="RuleBase" id="RU365068"/>
    </source>
</evidence>
<keyword evidence="4 5" id="KW-0694">RNA-binding</keyword>
<protein>
    <recommendedName>
        <fullName evidence="5">ATP-dependent RNA helicase</fullName>
        <ecNumber evidence="5">3.6.4.13</ecNumber>
    </recommendedName>
</protein>
<evidence type="ECO:0000256" key="2">
    <source>
        <dbReference type="ARBA" id="ARBA00022801"/>
    </source>
</evidence>
<evidence type="ECO:0000256" key="4">
    <source>
        <dbReference type="ARBA" id="ARBA00022884"/>
    </source>
</evidence>
<dbReference type="GO" id="GO:0003723">
    <property type="term" value="F:RNA binding"/>
    <property type="evidence" value="ECO:0007669"/>
    <property type="project" value="UniProtKB-UniRule"/>
</dbReference>
<dbReference type="InterPro" id="IPR001650">
    <property type="entry name" value="Helicase_C-like"/>
</dbReference>
<dbReference type="Pfam" id="PF00271">
    <property type="entry name" value="Helicase_C"/>
    <property type="match status" value="1"/>
</dbReference>
<comment type="function">
    <text evidence="5">RNA helicase.</text>
</comment>
<dbReference type="EC" id="3.6.4.13" evidence="5"/>
<dbReference type="SUPFAM" id="SSF52540">
    <property type="entry name" value="P-loop containing nucleoside triphosphate hydrolases"/>
    <property type="match status" value="2"/>
</dbReference>
<evidence type="ECO:0000256" key="1">
    <source>
        <dbReference type="ARBA" id="ARBA00022741"/>
    </source>
</evidence>
<keyword evidence="5" id="KW-0347">Helicase</keyword>
<evidence type="ECO:0000259" key="8">
    <source>
        <dbReference type="PROSITE" id="PS51194"/>
    </source>
</evidence>
<keyword evidence="1 5" id="KW-0547">Nucleotide-binding</keyword>
<evidence type="ECO:0000313" key="9">
    <source>
        <dbReference type="EMBL" id="ETW48411.1"/>
    </source>
</evidence>
<dbReference type="PROSITE" id="PS51192">
    <property type="entry name" value="HELICASE_ATP_BIND_1"/>
    <property type="match status" value="1"/>
</dbReference>
<dbReference type="CDD" id="cd18787">
    <property type="entry name" value="SF2_C_DEAD"/>
    <property type="match status" value="1"/>
</dbReference>
<dbReference type="AlphaFoldDB" id="A0A024WPJ4"/>
<dbReference type="PANTHER" id="PTHR24031">
    <property type="entry name" value="RNA HELICASE"/>
    <property type="match status" value="1"/>
</dbReference>
<dbReference type="SMART" id="SM00487">
    <property type="entry name" value="DEXDc"/>
    <property type="match status" value="1"/>
</dbReference>
<keyword evidence="3 5" id="KW-0067">ATP-binding</keyword>
<reference evidence="9 10" key="2">
    <citation type="submission" date="2013-02" db="EMBL/GenBank/DDBJ databases">
        <title>The Genome Sequence of Plasmodium falciparum MaliPS096_E11.</title>
        <authorList>
            <consortium name="The Broad Institute Genome Sequencing Platform"/>
            <consortium name="The Broad Institute Genome Sequencing Center for Infectious Disease"/>
            <person name="Neafsey D."/>
            <person name="Cheeseman I."/>
            <person name="Volkman S."/>
            <person name="Adams J."/>
            <person name="Walker B."/>
            <person name="Young S.K."/>
            <person name="Zeng Q."/>
            <person name="Gargeya S."/>
            <person name="Fitzgerald M."/>
            <person name="Haas B."/>
            <person name="Abouelleil A."/>
            <person name="Alvarado L."/>
            <person name="Arachchi H.M."/>
            <person name="Berlin A.M."/>
            <person name="Chapman S.B."/>
            <person name="Dewar J."/>
            <person name="Goldberg J."/>
            <person name="Griggs A."/>
            <person name="Gujja S."/>
            <person name="Hansen M."/>
            <person name="Howarth C."/>
            <person name="Imamovic A."/>
            <person name="Larimer J."/>
            <person name="McCowan C."/>
            <person name="Murphy C."/>
            <person name="Neiman D."/>
            <person name="Pearson M."/>
            <person name="Priest M."/>
            <person name="Roberts A."/>
            <person name="Saif S."/>
            <person name="Shea T."/>
            <person name="Sisk P."/>
            <person name="Sykes S."/>
            <person name="Wortman J."/>
            <person name="Nusbaum C."/>
            <person name="Birren B."/>
        </authorList>
    </citation>
    <scope>NUCLEOTIDE SEQUENCE [LARGE SCALE GENOMIC DNA]</scope>
    <source>
        <strain evidence="9 10">MaliPS096_E11</strain>
    </source>
</reference>
<feature type="domain" description="Helicase ATP-binding" evidence="7">
    <location>
        <begin position="151"/>
        <end position="380"/>
    </location>
</feature>
<dbReference type="Pfam" id="PF00270">
    <property type="entry name" value="DEAD"/>
    <property type="match status" value="1"/>
</dbReference>
<gene>
    <name evidence="9" type="ORF">PFMALIP_03558</name>
</gene>
<dbReference type="InterPro" id="IPR011545">
    <property type="entry name" value="DEAD/DEAH_box_helicase_dom"/>
</dbReference>
<keyword evidence="2 5" id="KW-0378">Hydrolase</keyword>
<dbReference type="Proteomes" id="UP000030699">
    <property type="component" value="Unassembled WGS sequence"/>
</dbReference>
<dbReference type="GO" id="GO:0016787">
    <property type="term" value="F:hydrolase activity"/>
    <property type="evidence" value="ECO:0007669"/>
    <property type="project" value="UniProtKB-KW"/>
</dbReference>
<dbReference type="InterPro" id="IPR014001">
    <property type="entry name" value="Helicase_ATP-bd"/>
</dbReference>
<dbReference type="EMBL" id="KI925577">
    <property type="protein sequence ID" value="ETW48411.1"/>
    <property type="molecule type" value="Genomic_DNA"/>
</dbReference>
<dbReference type="InterPro" id="IPR027417">
    <property type="entry name" value="P-loop_NTPase"/>
</dbReference>
<dbReference type="SMART" id="SM00490">
    <property type="entry name" value="HELICc"/>
    <property type="match status" value="1"/>
</dbReference>
<proteinExistence type="inferred from homology"/>
<dbReference type="GO" id="GO:0003724">
    <property type="term" value="F:RNA helicase activity"/>
    <property type="evidence" value="ECO:0007669"/>
    <property type="project" value="UniProtKB-EC"/>
</dbReference>
<comment type="similarity">
    <text evidence="5">Belongs to the DEAD box helicase family.</text>
</comment>
<evidence type="ECO:0000256" key="3">
    <source>
        <dbReference type="ARBA" id="ARBA00022840"/>
    </source>
</evidence>
<dbReference type="PROSITE" id="PS51194">
    <property type="entry name" value="HELICASE_CTER"/>
    <property type="match status" value="1"/>
</dbReference>
<organism evidence="9 10">
    <name type="scientific">Plasmodium falciparum MaliPS096_E11</name>
    <dbReference type="NCBI Taxonomy" id="1036727"/>
    <lineage>
        <taxon>Eukaryota</taxon>
        <taxon>Sar</taxon>
        <taxon>Alveolata</taxon>
        <taxon>Apicomplexa</taxon>
        <taxon>Aconoidasida</taxon>
        <taxon>Haemosporida</taxon>
        <taxon>Plasmodiidae</taxon>
        <taxon>Plasmodium</taxon>
        <taxon>Plasmodium (Laverania)</taxon>
    </lineage>
</organism>
<feature type="region of interest" description="Disordered" evidence="6">
    <location>
        <begin position="737"/>
        <end position="761"/>
    </location>
</feature>